<name>A0A1I7SSG5_BURXY</name>
<evidence type="ECO:0000313" key="1">
    <source>
        <dbReference type="Proteomes" id="UP000095284"/>
    </source>
</evidence>
<reference evidence="2" key="1">
    <citation type="submission" date="2016-11" db="UniProtKB">
        <authorList>
            <consortium name="WormBaseParasite"/>
        </authorList>
    </citation>
    <scope>IDENTIFICATION</scope>
</reference>
<accession>A0A1I7SSG5</accession>
<organism evidence="1 2">
    <name type="scientific">Bursaphelenchus xylophilus</name>
    <name type="common">Pinewood nematode worm</name>
    <name type="synonym">Aphelenchoides xylophilus</name>
    <dbReference type="NCBI Taxonomy" id="6326"/>
    <lineage>
        <taxon>Eukaryota</taxon>
        <taxon>Metazoa</taxon>
        <taxon>Ecdysozoa</taxon>
        <taxon>Nematoda</taxon>
        <taxon>Chromadorea</taxon>
        <taxon>Rhabditida</taxon>
        <taxon>Tylenchina</taxon>
        <taxon>Tylenchomorpha</taxon>
        <taxon>Aphelenchoidea</taxon>
        <taxon>Aphelenchoididae</taxon>
        <taxon>Bursaphelenchus</taxon>
    </lineage>
</organism>
<dbReference type="Proteomes" id="UP000095284">
    <property type="component" value="Unplaced"/>
</dbReference>
<dbReference type="AlphaFoldDB" id="A0A1I7SSG5"/>
<dbReference type="WBParaSite" id="BXY_1598200.1">
    <property type="protein sequence ID" value="BXY_1598200.1"/>
    <property type="gene ID" value="BXY_1598200"/>
</dbReference>
<proteinExistence type="predicted"/>
<evidence type="ECO:0000313" key="2">
    <source>
        <dbReference type="WBParaSite" id="BXY_1598200.1"/>
    </source>
</evidence>
<sequence length="97" mass="11382">MKKHHVGSLRYLIPFSEQINAKRFRKFDKVKLDDEGYKKVHNLHVNWYITSIKALMGELGKDLYKKLDYGKRSSRFIPFEANWQGGGQITSMHVNPT</sequence>
<protein>
    <submittedName>
        <fullName evidence="2">Integrase</fullName>
    </submittedName>
</protein>